<dbReference type="EMBL" id="UINC01001112">
    <property type="protein sequence ID" value="SUZ71136.1"/>
    <property type="molecule type" value="Genomic_DNA"/>
</dbReference>
<accession>A0A381PVP5</accession>
<keyword evidence="1" id="KW-0812">Transmembrane</keyword>
<sequence length="90" mass="10099">MFESEISPTILLILTNHGHGHYPKDQKKMEPIATWEKLLLGVLALLVILWFSPGINKMMGVSRDAKSDWIGLAIPIAMVSLFVFLLILII</sequence>
<name>A0A381PVP5_9ZZZZ</name>
<keyword evidence="1" id="KW-0472">Membrane</keyword>
<organism evidence="2">
    <name type="scientific">marine metagenome</name>
    <dbReference type="NCBI Taxonomy" id="408172"/>
    <lineage>
        <taxon>unclassified sequences</taxon>
        <taxon>metagenomes</taxon>
        <taxon>ecological metagenomes</taxon>
    </lineage>
</organism>
<feature type="transmembrane region" description="Helical" evidence="1">
    <location>
        <begin position="68"/>
        <end position="89"/>
    </location>
</feature>
<keyword evidence="1" id="KW-1133">Transmembrane helix</keyword>
<proteinExistence type="predicted"/>
<protein>
    <submittedName>
        <fullName evidence="2">Uncharacterized protein</fullName>
    </submittedName>
</protein>
<gene>
    <name evidence="2" type="ORF">METZ01_LOCUS23990</name>
</gene>
<dbReference type="AlphaFoldDB" id="A0A381PVP5"/>
<feature type="transmembrane region" description="Helical" evidence="1">
    <location>
        <begin position="38"/>
        <end position="56"/>
    </location>
</feature>
<evidence type="ECO:0000313" key="2">
    <source>
        <dbReference type="EMBL" id="SUZ71136.1"/>
    </source>
</evidence>
<evidence type="ECO:0000256" key="1">
    <source>
        <dbReference type="SAM" id="Phobius"/>
    </source>
</evidence>
<reference evidence="2" key="1">
    <citation type="submission" date="2018-05" db="EMBL/GenBank/DDBJ databases">
        <authorList>
            <person name="Lanie J.A."/>
            <person name="Ng W.-L."/>
            <person name="Kazmierczak K.M."/>
            <person name="Andrzejewski T.M."/>
            <person name="Davidsen T.M."/>
            <person name="Wayne K.J."/>
            <person name="Tettelin H."/>
            <person name="Glass J.I."/>
            <person name="Rusch D."/>
            <person name="Podicherti R."/>
            <person name="Tsui H.-C.T."/>
            <person name="Winkler M.E."/>
        </authorList>
    </citation>
    <scope>NUCLEOTIDE SEQUENCE</scope>
</reference>